<dbReference type="RefSeq" id="XP_043003641.1">
    <property type="nucleotide sequence ID" value="XM_043158297.1"/>
</dbReference>
<dbReference type="GeneID" id="66082225"/>
<evidence type="ECO:0000313" key="5">
    <source>
        <dbReference type="Proteomes" id="UP001049176"/>
    </source>
</evidence>
<evidence type="ECO:0000256" key="2">
    <source>
        <dbReference type="SAM" id="Phobius"/>
    </source>
</evidence>
<dbReference type="InterPro" id="IPR045338">
    <property type="entry name" value="DUF6535"/>
</dbReference>
<feature type="compositionally biased region" description="Pro residues" evidence="1">
    <location>
        <begin position="1"/>
        <end position="18"/>
    </location>
</feature>
<keyword evidence="2" id="KW-0812">Transmembrane</keyword>
<protein>
    <recommendedName>
        <fullName evidence="3">DUF6535 domain-containing protein</fullName>
    </recommendedName>
</protein>
<feature type="compositionally biased region" description="Basic and acidic residues" evidence="1">
    <location>
        <begin position="41"/>
        <end position="59"/>
    </location>
</feature>
<gene>
    <name evidence="4" type="ORF">E1B28_013150</name>
</gene>
<feature type="region of interest" description="Disordered" evidence="1">
    <location>
        <begin position="1"/>
        <end position="27"/>
    </location>
</feature>
<sequence length="666" mass="76084">MLPRVPTPPESPITPPNTPRRDDRSRKFRFSTEFSRTSIRDRLADLKNRTATDHAERNPWTEGDPYRFSPPKKRDPWEECIKLVERHDDENCRGWKEHIDTLLVFAGLFSAAVTAFIIESYRQLQEDPNEASLRILTQISQQLLNSSNPLTVPNDMRGHGMFIPTSSAIRINTCWFLSLTLSLSTALFGILCKQWLHEYRRDVPTASHKDSLGLRHMRFEGFHKWGVPIVLSILPILLQISLVLFFAGLLDLLWSLHYIPAIVTTLAVSSSVLVLIFTTVLPAYYVLTWNSRSSTDSVFLCPYKSPQSWWVYRLVHFLSTFVRANSRNVRWHLEASDWASVDFKLFRSHQPPSFDCHTYPVRSLKWIRDVFGDNLSTAFNLFHCLQEVNEEEEAFVIGEDGGGKRDALNQKFLSSHSWDKDVQLFCAELALRQINTSPGSNNIGAYLWYLTLPGAIDCENPAPEYEIFLHQLLSTLKHHLLQEHVNSQDVDPLLSISRMLWTHPVRSVRLSSLSLLDDINSWLSKPSNDGAQSAQLLQRIRKCCTAILFVMSSTTRDFSAFASSDHTPRFIRSLDRHLNDLNHTIDPSSESWTRRYWIQTREIVDYLETLWPPSAENLRGTLSVVKDSSTINWSPSSGATTVIIEGPLGDDYGDQTLVVEEPVSGS</sequence>
<comment type="caution">
    <text evidence="4">The sequence shown here is derived from an EMBL/GenBank/DDBJ whole genome shotgun (WGS) entry which is preliminary data.</text>
</comment>
<keyword evidence="2" id="KW-0472">Membrane</keyword>
<dbReference type="AlphaFoldDB" id="A0A9P7UMP8"/>
<evidence type="ECO:0000256" key="1">
    <source>
        <dbReference type="SAM" id="MobiDB-lite"/>
    </source>
</evidence>
<proteinExistence type="predicted"/>
<feature type="transmembrane region" description="Helical" evidence="2">
    <location>
        <begin position="169"/>
        <end position="191"/>
    </location>
</feature>
<feature type="region of interest" description="Disordered" evidence="1">
    <location>
        <begin position="41"/>
        <end position="71"/>
    </location>
</feature>
<feature type="transmembrane region" description="Helical" evidence="2">
    <location>
        <begin position="258"/>
        <end position="287"/>
    </location>
</feature>
<evidence type="ECO:0000313" key="4">
    <source>
        <dbReference type="EMBL" id="KAG7087170.1"/>
    </source>
</evidence>
<keyword evidence="5" id="KW-1185">Reference proteome</keyword>
<feature type="domain" description="DUF6535" evidence="3">
    <location>
        <begin position="77"/>
        <end position="255"/>
    </location>
</feature>
<name>A0A9P7UMP8_9AGAR</name>
<reference evidence="4" key="1">
    <citation type="journal article" date="2021" name="Genome Biol. Evol.">
        <title>The assembled and annotated genome of the fairy-ring fungus Marasmius oreades.</title>
        <authorList>
            <person name="Hiltunen M."/>
            <person name="Ament-Velasquez S.L."/>
            <person name="Johannesson H."/>
        </authorList>
    </citation>
    <scope>NUCLEOTIDE SEQUENCE</scope>
    <source>
        <strain evidence="4">03SP1</strain>
    </source>
</reference>
<feature type="transmembrane region" description="Helical" evidence="2">
    <location>
        <begin position="225"/>
        <end position="246"/>
    </location>
</feature>
<keyword evidence="2" id="KW-1133">Transmembrane helix</keyword>
<dbReference type="OrthoDB" id="2935695at2759"/>
<accession>A0A9P7UMP8</accession>
<organism evidence="4 5">
    <name type="scientific">Marasmius oreades</name>
    <name type="common">fairy-ring Marasmius</name>
    <dbReference type="NCBI Taxonomy" id="181124"/>
    <lineage>
        <taxon>Eukaryota</taxon>
        <taxon>Fungi</taxon>
        <taxon>Dikarya</taxon>
        <taxon>Basidiomycota</taxon>
        <taxon>Agaricomycotina</taxon>
        <taxon>Agaricomycetes</taxon>
        <taxon>Agaricomycetidae</taxon>
        <taxon>Agaricales</taxon>
        <taxon>Marasmiineae</taxon>
        <taxon>Marasmiaceae</taxon>
        <taxon>Marasmius</taxon>
    </lineage>
</organism>
<dbReference type="Pfam" id="PF20153">
    <property type="entry name" value="DUF6535"/>
    <property type="match status" value="1"/>
</dbReference>
<evidence type="ECO:0000259" key="3">
    <source>
        <dbReference type="Pfam" id="PF20153"/>
    </source>
</evidence>
<feature type="transmembrane region" description="Helical" evidence="2">
    <location>
        <begin position="101"/>
        <end position="118"/>
    </location>
</feature>
<dbReference type="Proteomes" id="UP001049176">
    <property type="component" value="Chromosome 9"/>
</dbReference>
<dbReference type="EMBL" id="CM032189">
    <property type="protein sequence ID" value="KAG7087170.1"/>
    <property type="molecule type" value="Genomic_DNA"/>
</dbReference>
<dbReference type="KEGG" id="more:E1B28_013150"/>